<dbReference type="PANTHER" id="PTHR12128">
    <property type="entry name" value="DIHYDRODIPICOLINATE SYNTHASE"/>
    <property type="match status" value="1"/>
</dbReference>
<dbReference type="Pfam" id="PF00701">
    <property type="entry name" value="DHDPS"/>
    <property type="match status" value="1"/>
</dbReference>
<evidence type="ECO:0000256" key="1">
    <source>
        <dbReference type="ARBA" id="ARBA00023239"/>
    </source>
</evidence>
<dbReference type="PRINTS" id="PR00146">
    <property type="entry name" value="DHPICSNTHASE"/>
</dbReference>
<feature type="active site" description="Schiff-base intermediate with substrate" evidence="4">
    <location>
        <position position="184"/>
    </location>
</feature>
<evidence type="ECO:0000256" key="3">
    <source>
        <dbReference type="PIRNR" id="PIRNR001365"/>
    </source>
</evidence>
<organism evidence="6 7">
    <name type="scientific">Patellaria atrata CBS 101060</name>
    <dbReference type="NCBI Taxonomy" id="1346257"/>
    <lineage>
        <taxon>Eukaryota</taxon>
        <taxon>Fungi</taxon>
        <taxon>Dikarya</taxon>
        <taxon>Ascomycota</taxon>
        <taxon>Pezizomycotina</taxon>
        <taxon>Dothideomycetes</taxon>
        <taxon>Dothideomycetes incertae sedis</taxon>
        <taxon>Patellariales</taxon>
        <taxon>Patellariaceae</taxon>
        <taxon>Patellaria</taxon>
    </lineage>
</organism>
<comment type="similarity">
    <text evidence="3">Belongs to the DapA family.</text>
</comment>
<accession>A0A9P4VRY5</accession>
<evidence type="ECO:0000313" key="7">
    <source>
        <dbReference type="Proteomes" id="UP000799429"/>
    </source>
</evidence>
<dbReference type="GO" id="GO:0008840">
    <property type="term" value="F:4-hydroxy-tetrahydrodipicolinate synthase activity"/>
    <property type="evidence" value="ECO:0007669"/>
    <property type="project" value="TreeGrafter"/>
</dbReference>
<proteinExistence type="inferred from homology"/>
<feature type="binding site" evidence="5">
    <location>
        <position position="57"/>
    </location>
    <ligand>
        <name>pyruvate</name>
        <dbReference type="ChEBI" id="CHEBI:15361"/>
    </ligand>
</feature>
<gene>
    <name evidence="6" type="ORF">M501DRAFT_974550</name>
</gene>
<reference evidence="6" key="1">
    <citation type="journal article" date="2020" name="Stud. Mycol.">
        <title>101 Dothideomycetes genomes: a test case for predicting lifestyles and emergence of pathogens.</title>
        <authorList>
            <person name="Haridas S."/>
            <person name="Albert R."/>
            <person name="Binder M."/>
            <person name="Bloem J."/>
            <person name="Labutti K."/>
            <person name="Salamov A."/>
            <person name="Andreopoulos B."/>
            <person name="Baker S."/>
            <person name="Barry K."/>
            <person name="Bills G."/>
            <person name="Bluhm B."/>
            <person name="Cannon C."/>
            <person name="Castanera R."/>
            <person name="Culley D."/>
            <person name="Daum C."/>
            <person name="Ezra D."/>
            <person name="Gonzalez J."/>
            <person name="Henrissat B."/>
            <person name="Kuo A."/>
            <person name="Liang C."/>
            <person name="Lipzen A."/>
            <person name="Lutzoni F."/>
            <person name="Magnuson J."/>
            <person name="Mondo S."/>
            <person name="Nolan M."/>
            <person name="Ohm R."/>
            <person name="Pangilinan J."/>
            <person name="Park H.-J."/>
            <person name="Ramirez L."/>
            <person name="Alfaro M."/>
            <person name="Sun H."/>
            <person name="Tritt A."/>
            <person name="Yoshinaga Y."/>
            <person name="Zwiers L.-H."/>
            <person name="Turgeon B."/>
            <person name="Goodwin S."/>
            <person name="Spatafora J."/>
            <person name="Crous P."/>
            <person name="Grigoriev I."/>
        </authorList>
    </citation>
    <scope>NUCLEOTIDE SEQUENCE</scope>
    <source>
        <strain evidence="6">CBS 101060</strain>
    </source>
</reference>
<name>A0A9P4VRY5_9PEZI</name>
<keyword evidence="1 3" id="KW-0456">Lyase</keyword>
<evidence type="ECO:0000256" key="5">
    <source>
        <dbReference type="PIRSR" id="PIRSR001365-2"/>
    </source>
</evidence>
<evidence type="ECO:0000256" key="4">
    <source>
        <dbReference type="PIRSR" id="PIRSR001365-1"/>
    </source>
</evidence>
<dbReference type="Gene3D" id="3.20.20.70">
    <property type="entry name" value="Aldolase class I"/>
    <property type="match status" value="1"/>
</dbReference>
<comment type="caution">
    <text evidence="6">The sequence shown here is derived from an EMBL/GenBank/DDBJ whole genome shotgun (WGS) entry which is preliminary data.</text>
</comment>
<dbReference type="PANTHER" id="PTHR12128:SF68">
    <property type="entry name" value="DIHYDRODIPICOLINATE SYNTHETASE"/>
    <property type="match status" value="1"/>
</dbReference>
<dbReference type="InterPro" id="IPR020624">
    <property type="entry name" value="Schiff_base-form_aldolases_CS"/>
</dbReference>
<dbReference type="PIRSF" id="PIRSF001365">
    <property type="entry name" value="DHDPS"/>
    <property type="match status" value="1"/>
</dbReference>
<dbReference type="SUPFAM" id="SSF51569">
    <property type="entry name" value="Aldolase"/>
    <property type="match status" value="1"/>
</dbReference>
<feature type="binding site" evidence="5">
    <location>
        <position position="229"/>
    </location>
    <ligand>
        <name>pyruvate</name>
        <dbReference type="ChEBI" id="CHEBI:15361"/>
    </ligand>
</feature>
<dbReference type="InterPro" id="IPR002220">
    <property type="entry name" value="DapA-like"/>
</dbReference>
<feature type="active site" description="Proton donor/acceptor" evidence="4">
    <location>
        <position position="155"/>
    </location>
</feature>
<keyword evidence="7" id="KW-1185">Reference proteome</keyword>
<dbReference type="PROSITE" id="PS00665">
    <property type="entry name" value="DHDPS_1"/>
    <property type="match status" value="1"/>
</dbReference>
<protein>
    <submittedName>
        <fullName evidence="6">Aldolase</fullName>
    </submittedName>
</protein>
<evidence type="ECO:0000256" key="2">
    <source>
        <dbReference type="ARBA" id="ARBA00023270"/>
    </source>
</evidence>
<dbReference type="AlphaFoldDB" id="A0A9P4VRY5"/>
<dbReference type="CDD" id="cd00408">
    <property type="entry name" value="DHDPS-like"/>
    <property type="match status" value="1"/>
</dbReference>
<dbReference type="Proteomes" id="UP000799429">
    <property type="component" value="Unassembled WGS sequence"/>
</dbReference>
<keyword evidence="2" id="KW-0704">Schiff base</keyword>
<dbReference type="InterPro" id="IPR013785">
    <property type="entry name" value="Aldolase_TIM"/>
</dbReference>
<sequence length="340" mass="36151">MALIQSETSIPPPKGIYVPVPTFFNPTNTQLDLDTQTAHTLHLARCGIRGLVLLGSTGEAVHLSRAERCTLITHIRAALTDAGFTDYPLIAGTASQGVDETVELLKEAKEAGAGWGLCLAPGFYAAGGGGGGGEAGVQRWFETVASCSAVPILVYHYPGVSNNVTISASTMEKLAEHPNIVGCKLSHGNLDDHSLIALSPKINHTNFKTFTGLGQQLLSVLTVGGAGAVDGLAAIFPKTVVKLYDLFHENPLKNLEQMRVLQYKIAAAEKLVVKFGTVGIKDAVARVRGFGKGDYGRLPLGSAILHTDAEWTKNWKEVFDALEEVEKSLPGVIMGLIEEP</sequence>
<dbReference type="OrthoDB" id="191315at2759"/>
<dbReference type="SMART" id="SM01130">
    <property type="entry name" value="DHDPS"/>
    <property type="match status" value="1"/>
</dbReference>
<dbReference type="EMBL" id="MU006095">
    <property type="protein sequence ID" value="KAF2839322.1"/>
    <property type="molecule type" value="Genomic_DNA"/>
</dbReference>
<evidence type="ECO:0000313" key="6">
    <source>
        <dbReference type="EMBL" id="KAF2839322.1"/>
    </source>
</evidence>